<dbReference type="RefSeq" id="WP_160615374.1">
    <property type="nucleotide sequence ID" value="NZ_WTYR01000001.1"/>
</dbReference>
<evidence type="ECO:0000313" key="2">
    <source>
        <dbReference type="Proteomes" id="UP000429229"/>
    </source>
</evidence>
<reference evidence="1 2" key="1">
    <citation type="submission" date="2019-12" db="EMBL/GenBank/DDBJ databases">
        <title>Genomic-based taxomic classification of the family Erythrobacteraceae.</title>
        <authorList>
            <person name="Xu L."/>
        </authorList>
    </citation>
    <scope>NUCLEOTIDE SEQUENCE [LARGE SCALE GENOMIC DNA]</scope>
    <source>
        <strain evidence="1 2">LMG 29519</strain>
    </source>
</reference>
<comment type="caution">
    <text evidence="1">The sequence shown here is derived from an EMBL/GenBank/DDBJ whole genome shotgun (WGS) entry which is preliminary data.</text>
</comment>
<sequence length="177" mass="20483">MLSKVGKANHVEELRRHARRLSRQAWSLLRLADTMADEMVAEDDKIALAADPFAYEHEQLLEAMALRMLRERSRRRKLFPAHLFGECSWDIILMLYRYRVQGRRAATSNFAVDLDCPVRVIEDNLKELKAEGLVEWCDRTHFVRLSDDGASRVRSFFVEEDIANEADNDTGSRLDCA</sequence>
<protein>
    <recommendedName>
        <fullName evidence="3">MarR family transcriptional regulator</fullName>
    </recommendedName>
</protein>
<dbReference type="Proteomes" id="UP000429229">
    <property type="component" value="Unassembled WGS sequence"/>
</dbReference>
<keyword evidence="2" id="KW-1185">Reference proteome</keyword>
<organism evidence="1 2">
    <name type="scientific">Alteriqipengyuania halimionae</name>
    <dbReference type="NCBI Taxonomy" id="1926630"/>
    <lineage>
        <taxon>Bacteria</taxon>
        <taxon>Pseudomonadati</taxon>
        <taxon>Pseudomonadota</taxon>
        <taxon>Alphaproteobacteria</taxon>
        <taxon>Sphingomonadales</taxon>
        <taxon>Erythrobacteraceae</taxon>
        <taxon>Alteriqipengyuania</taxon>
    </lineage>
</organism>
<name>A0A6I4U1N2_9SPHN</name>
<dbReference type="EMBL" id="WTYR01000001">
    <property type="protein sequence ID" value="MXP08855.1"/>
    <property type="molecule type" value="Genomic_DNA"/>
</dbReference>
<evidence type="ECO:0008006" key="3">
    <source>
        <dbReference type="Google" id="ProtNLM"/>
    </source>
</evidence>
<dbReference type="AlphaFoldDB" id="A0A6I4U1N2"/>
<evidence type="ECO:0000313" key="1">
    <source>
        <dbReference type="EMBL" id="MXP08855.1"/>
    </source>
</evidence>
<proteinExistence type="predicted"/>
<gene>
    <name evidence="1" type="ORF">GRI68_01510</name>
</gene>
<accession>A0A6I4U1N2</accession>
<dbReference type="OrthoDB" id="7594920at2"/>